<organism evidence="1 2">
    <name type="scientific">Puccinia striiformis f. sp. tritici</name>
    <dbReference type="NCBI Taxonomy" id="168172"/>
    <lineage>
        <taxon>Eukaryota</taxon>
        <taxon>Fungi</taxon>
        <taxon>Dikarya</taxon>
        <taxon>Basidiomycota</taxon>
        <taxon>Pucciniomycotina</taxon>
        <taxon>Pucciniomycetes</taxon>
        <taxon>Pucciniales</taxon>
        <taxon>Pucciniaceae</taxon>
        <taxon>Puccinia</taxon>
    </lineage>
</organism>
<reference evidence="2" key="1">
    <citation type="journal article" date="2018" name="BMC Genomics">
        <title>Genomic insights into host adaptation between the wheat stripe rust pathogen (Puccinia striiformis f. sp. tritici) and the barley stripe rust pathogen (Puccinia striiformis f. sp. hordei).</title>
        <authorList>
            <person name="Xia C."/>
            <person name="Wang M."/>
            <person name="Yin C."/>
            <person name="Cornejo O.E."/>
            <person name="Hulbert S.H."/>
            <person name="Chen X."/>
        </authorList>
    </citation>
    <scope>NUCLEOTIDE SEQUENCE [LARGE SCALE GENOMIC DNA]</scope>
    <source>
        <strain evidence="2">93-210</strain>
    </source>
</reference>
<comment type="caution">
    <text evidence="1">The sequence shown here is derived from an EMBL/GenBank/DDBJ whole genome shotgun (WGS) entry which is preliminary data.</text>
</comment>
<accession>A0ACC0EVW1</accession>
<sequence length="267" mass="29497">MPSHGLNLLTIYSVWLLTTRTPTLESTPELGPLIKLFHTGLKNLQLSSSIKPLATKPAYFPTLTTVEEVPDKDKDGGDNNAGDSDIQEIMNDDDDKIEVIDPNDASKGEQSPLEAEPSTLPSAERGIGHTLMKVDYICCRISSSAARRSEFKLVAKSKLSTAPGLIAGYRIQWGVAYNSWVRAYQAKKVINQMLENKTDRFAGKSASAHFFIGYEISKKEWENINSLTIVLEEFLALTLNMEGDVLIPGGQPFKHQIPSKLYPSPTE</sequence>
<evidence type="ECO:0000313" key="2">
    <source>
        <dbReference type="Proteomes" id="UP001060170"/>
    </source>
</evidence>
<reference evidence="2" key="2">
    <citation type="journal article" date="2018" name="Mol. Plant Microbe Interact.">
        <title>Genome sequence resources for the wheat stripe rust pathogen (Puccinia striiformis f. sp. tritici) and the barley stripe rust pathogen (Puccinia striiformis f. sp. hordei).</title>
        <authorList>
            <person name="Xia C."/>
            <person name="Wang M."/>
            <person name="Yin C."/>
            <person name="Cornejo O.E."/>
            <person name="Hulbert S.H."/>
            <person name="Chen X."/>
        </authorList>
    </citation>
    <scope>NUCLEOTIDE SEQUENCE [LARGE SCALE GENOMIC DNA]</scope>
    <source>
        <strain evidence="2">93-210</strain>
    </source>
</reference>
<dbReference type="EMBL" id="CM045866">
    <property type="protein sequence ID" value="KAI7961000.1"/>
    <property type="molecule type" value="Genomic_DNA"/>
</dbReference>
<proteinExistence type="predicted"/>
<evidence type="ECO:0000313" key="1">
    <source>
        <dbReference type="EMBL" id="KAI7961000.1"/>
    </source>
</evidence>
<reference evidence="1 2" key="3">
    <citation type="journal article" date="2022" name="Microbiol. Spectr.">
        <title>Folding features and dynamics of 3D genome architecture in plant fungal pathogens.</title>
        <authorList>
            <person name="Xia C."/>
        </authorList>
    </citation>
    <scope>NUCLEOTIDE SEQUENCE [LARGE SCALE GENOMIC DNA]</scope>
    <source>
        <strain evidence="1 2">93-210</strain>
    </source>
</reference>
<gene>
    <name evidence="1" type="ORF">MJO28_001489</name>
</gene>
<name>A0ACC0EVW1_9BASI</name>
<keyword evidence="2" id="KW-1185">Reference proteome</keyword>
<protein>
    <submittedName>
        <fullName evidence="1">Uncharacterized protein</fullName>
    </submittedName>
</protein>
<dbReference type="Proteomes" id="UP001060170">
    <property type="component" value="Chromosome 2"/>
</dbReference>